<proteinExistence type="predicted"/>
<dbReference type="Proteomes" id="UP000245838">
    <property type="component" value="Chromosome sggmmb4_Chromosome"/>
</dbReference>
<feature type="domain" description="DUF551" evidence="1">
    <location>
        <begin position="59"/>
        <end position="107"/>
    </location>
</feature>
<dbReference type="RefSeq" id="WP_041866860.1">
    <property type="nucleotide sequence ID" value="NC_007712.1"/>
</dbReference>
<accession>A0A193QIY6</accession>
<evidence type="ECO:0000259" key="1">
    <source>
        <dbReference type="Pfam" id="PF04448"/>
    </source>
</evidence>
<protein>
    <recommendedName>
        <fullName evidence="1">DUF551 domain-containing protein</fullName>
    </recommendedName>
</protein>
<name>A0A193QIY6_SODGM</name>
<dbReference type="Pfam" id="PF04448">
    <property type="entry name" value="DUF551"/>
    <property type="match status" value="1"/>
</dbReference>
<organism evidence="2 3">
    <name type="scientific">Sodalis glossinidius (strain morsitans)</name>
    <dbReference type="NCBI Taxonomy" id="343509"/>
    <lineage>
        <taxon>Bacteria</taxon>
        <taxon>Pseudomonadati</taxon>
        <taxon>Pseudomonadota</taxon>
        <taxon>Gammaproteobacteria</taxon>
        <taxon>Enterobacterales</taxon>
        <taxon>Bruguierivoracaceae</taxon>
        <taxon>Sodalis</taxon>
    </lineage>
</organism>
<dbReference type="InterPro" id="IPR007539">
    <property type="entry name" value="DUF551"/>
</dbReference>
<sequence>MIDNEKVFEEVRVMHEAGVLADYACQEDPIPREDAVLLARFALASLDGLNEKCDAEKNGWIACSEQMPKDGRMLLVTGNGHIDIAYFDDGDCEGFLNGYVTHWMHLSDLPDVDELPPNSVKTRGAG</sequence>
<dbReference type="OrthoDB" id="5678344at2"/>
<evidence type="ECO:0000313" key="3">
    <source>
        <dbReference type="Proteomes" id="UP000245838"/>
    </source>
</evidence>
<dbReference type="AlphaFoldDB" id="A0A193QIY6"/>
<gene>
    <name evidence="2" type="ORF">SGGMMB4_02675</name>
</gene>
<reference evidence="2 3" key="1">
    <citation type="submission" date="2015-05" db="EMBL/GenBank/DDBJ databases">
        <authorList>
            <person name="Goodhead I."/>
        </authorList>
    </citation>
    <scope>NUCLEOTIDE SEQUENCE [LARGE SCALE GENOMIC DNA]</scope>
    <source>
        <strain evidence="3">morsitans</strain>
    </source>
</reference>
<dbReference type="BioCyc" id="SGLO343509:SGP1_RS10315-MONOMER"/>
<evidence type="ECO:0000313" key="2">
    <source>
        <dbReference type="EMBL" id="CRL45131.1"/>
    </source>
</evidence>
<dbReference type="EMBL" id="LN854557">
    <property type="protein sequence ID" value="CRL45131.1"/>
    <property type="molecule type" value="Genomic_DNA"/>
</dbReference>